<accession>A0AAV4M191</accession>
<feature type="signal peptide" evidence="2">
    <location>
        <begin position="1"/>
        <end position="30"/>
    </location>
</feature>
<evidence type="ECO:0000256" key="1">
    <source>
        <dbReference type="SAM" id="MobiDB-lite"/>
    </source>
</evidence>
<gene>
    <name evidence="3" type="ORF">BcabD6B2_52440</name>
</gene>
<name>A0AAV4M191_BABCB</name>
<dbReference type="RefSeq" id="XP_067717878.1">
    <property type="nucleotide sequence ID" value="XM_067861777.1"/>
</dbReference>
<dbReference type="AlphaFoldDB" id="A0AAV4M191"/>
<evidence type="ECO:0000256" key="2">
    <source>
        <dbReference type="SAM" id="SignalP"/>
    </source>
</evidence>
<dbReference type="PANTHER" id="PTHR33598">
    <property type="entry name" value="OS02G0833400 PROTEIN"/>
    <property type="match status" value="1"/>
</dbReference>
<protein>
    <submittedName>
        <fullName evidence="3">Signal peptide-containing protein</fullName>
    </submittedName>
</protein>
<proteinExistence type="predicted"/>
<keyword evidence="2" id="KW-0732">Signal</keyword>
<keyword evidence="4" id="KW-1185">Reference proteome</keyword>
<feature type="chain" id="PRO_5043954953" evidence="2">
    <location>
        <begin position="31"/>
        <end position="416"/>
    </location>
</feature>
<feature type="region of interest" description="Disordered" evidence="1">
    <location>
        <begin position="355"/>
        <end position="376"/>
    </location>
</feature>
<evidence type="ECO:0000313" key="4">
    <source>
        <dbReference type="Proteomes" id="UP001497744"/>
    </source>
</evidence>
<sequence>MIPLARLWRSGVLLLTVWLLGAAPWPPLSAALSTLARLPRGGATLGFVSLHGWGRYREIPAARYCTSRPPAESSQRQPPTTVHKAILKRSLLAAANGRDMPAAGTNAARPNTAKPSSVLGRLWRTVKRLFGAGECRHDIPLDAGMARFALPAGSRVLPSAGLRQFQTLNFLMPLPAADGAQNSAADASPYAHLVHAQPSALMSRFVEQAPLRVREAVKSTVGALVGSFYRYCVETTMITTSDRLVALIHSMQMTGYMLWNAECRYCLSQQLQSEPAAADPPPSPAAVEPPAGGRVAAPQLKAEIVPPYNTDSLLWYIKRLPDETANALLDSMTTGVLDAMQESSDLVVESLTGMALGQSAPPPSPQQPAPSGTTPRIILQQTGSSCVQLCFWQLALGYCLRDQEAKLELHHALKSS</sequence>
<reference evidence="3 4" key="1">
    <citation type="submission" date="2021-06" db="EMBL/GenBank/DDBJ databases">
        <title>Genome sequence of Babesia caballi.</title>
        <authorList>
            <person name="Yamagishi J."/>
            <person name="Kidaka T."/>
            <person name="Ochi A."/>
        </authorList>
    </citation>
    <scope>NUCLEOTIDE SEQUENCE [LARGE SCALE GENOMIC DNA]</scope>
    <source>
        <strain evidence="3">USDA-D6B2</strain>
    </source>
</reference>
<dbReference type="InterPro" id="IPR008479">
    <property type="entry name" value="DUF760"/>
</dbReference>
<dbReference type="Proteomes" id="UP001497744">
    <property type="component" value="Unassembled WGS sequence"/>
</dbReference>
<comment type="caution">
    <text evidence="3">The sequence shown here is derived from an EMBL/GenBank/DDBJ whole genome shotgun (WGS) entry which is preliminary data.</text>
</comment>
<dbReference type="Pfam" id="PF05542">
    <property type="entry name" value="DUF760"/>
    <property type="match status" value="2"/>
</dbReference>
<evidence type="ECO:0000313" key="3">
    <source>
        <dbReference type="EMBL" id="GIX65809.1"/>
    </source>
</evidence>
<dbReference type="PANTHER" id="PTHR33598:SF4">
    <property type="entry name" value="OS02G0833400 PROTEIN"/>
    <property type="match status" value="1"/>
</dbReference>
<dbReference type="EMBL" id="BPLF01000005">
    <property type="protein sequence ID" value="GIX65809.1"/>
    <property type="molecule type" value="Genomic_DNA"/>
</dbReference>
<dbReference type="GeneID" id="94197290"/>
<organism evidence="3 4">
    <name type="scientific">Babesia caballi</name>
    <dbReference type="NCBI Taxonomy" id="5871"/>
    <lineage>
        <taxon>Eukaryota</taxon>
        <taxon>Sar</taxon>
        <taxon>Alveolata</taxon>
        <taxon>Apicomplexa</taxon>
        <taxon>Aconoidasida</taxon>
        <taxon>Piroplasmida</taxon>
        <taxon>Babesiidae</taxon>
        <taxon>Babesia</taxon>
    </lineage>
</organism>